<keyword evidence="9" id="KW-0032">Aminotransferase</keyword>
<dbReference type="GO" id="GO:0003677">
    <property type="term" value="F:DNA binding"/>
    <property type="evidence" value="ECO:0007669"/>
    <property type="project" value="UniProtKB-KW"/>
</dbReference>
<dbReference type="GO" id="GO:0008483">
    <property type="term" value="F:transaminase activity"/>
    <property type="evidence" value="ECO:0007669"/>
    <property type="project" value="UniProtKB-KW"/>
</dbReference>
<dbReference type="InterPro" id="IPR015422">
    <property type="entry name" value="PyrdxlP-dep_Trfase_small"/>
</dbReference>
<organism evidence="9">
    <name type="scientific">Methylobacterium bullatum</name>
    <dbReference type="NCBI Taxonomy" id="570505"/>
    <lineage>
        <taxon>Bacteria</taxon>
        <taxon>Pseudomonadati</taxon>
        <taxon>Pseudomonadota</taxon>
        <taxon>Alphaproteobacteria</taxon>
        <taxon>Hyphomicrobiales</taxon>
        <taxon>Methylobacteriaceae</taxon>
        <taxon>Methylobacterium</taxon>
    </lineage>
</organism>
<dbReference type="InterPro" id="IPR015424">
    <property type="entry name" value="PyrdxlP-dep_Trfase"/>
</dbReference>
<keyword evidence="4" id="KW-0805">Transcription regulation</keyword>
<dbReference type="PANTHER" id="PTHR46577:SF1">
    <property type="entry name" value="HTH-TYPE TRANSCRIPTIONAL REGULATORY PROTEIN GABR"/>
    <property type="match status" value="1"/>
</dbReference>
<dbReference type="CDD" id="cd07377">
    <property type="entry name" value="WHTH_GntR"/>
    <property type="match status" value="1"/>
</dbReference>
<keyword evidence="9" id="KW-0808">Transferase</keyword>
<evidence type="ECO:0000256" key="6">
    <source>
        <dbReference type="ARBA" id="ARBA00023163"/>
    </source>
</evidence>
<dbReference type="Pfam" id="PF00155">
    <property type="entry name" value="Aminotran_1_2"/>
    <property type="match status" value="1"/>
</dbReference>
<dbReference type="InterPro" id="IPR004839">
    <property type="entry name" value="Aminotransferase_I/II_large"/>
</dbReference>
<keyword evidence="3" id="KW-0663">Pyridoxal phosphate</keyword>
<evidence type="ECO:0000256" key="4">
    <source>
        <dbReference type="ARBA" id="ARBA00023015"/>
    </source>
</evidence>
<dbReference type="CDD" id="cd00609">
    <property type="entry name" value="AAT_like"/>
    <property type="match status" value="1"/>
</dbReference>
<dbReference type="GO" id="GO:0003700">
    <property type="term" value="F:DNA-binding transcription factor activity"/>
    <property type="evidence" value="ECO:0007669"/>
    <property type="project" value="InterPro"/>
</dbReference>
<dbReference type="EMBL" id="LR743504">
    <property type="protein sequence ID" value="CAA2104754.1"/>
    <property type="molecule type" value="Genomic_DNA"/>
</dbReference>
<dbReference type="Gene3D" id="1.10.10.10">
    <property type="entry name" value="Winged helix-like DNA-binding domain superfamily/Winged helix DNA-binding domain"/>
    <property type="match status" value="1"/>
</dbReference>
<dbReference type="GO" id="GO:0030170">
    <property type="term" value="F:pyridoxal phosphate binding"/>
    <property type="evidence" value="ECO:0007669"/>
    <property type="project" value="InterPro"/>
</dbReference>
<dbReference type="Gene3D" id="3.40.640.10">
    <property type="entry name" value="Type I PLP-dependent aspartate aminotransferase-like (Major domain)"/>
    <property type="match status" value="1"/>
</dbReference>
<evidence type="ECO:0000313" key="9">
    <source>
        <dbReference type="EMBL" id="CAA2104754.1"/>
    </source>
</evidence>
<accession>A0A679J112</accession>
<keyword evidence="6" id="KW-0804">Transcription</keyword>
<dbReference type="SUPFAM" id="SSF53383">
    <property type="entry name" value="PLP-dependent transferases"/>
    <property type="match status" value="1"/>
</dbReference>
<evidence type="ECO:0000256" key="7">
    <source>
        <dbReference type="ARBA" id="ARBA00031658"/>
    </source>
</evidence>
<dbReference type="PROSITE" id="PS50949">
    <property type="entry name" value="HTH_GNTR"/>
    <property type="match status" value="1"/>
</dbReference>
<feature type="domain" description="HTH gntR-type" evidence="8">
    <location>
        <begin position="1"/>
        <end position="69"/>
    </location>
</feature>
<dbReference type="InterPro" id="IPR015421">
    <property type="entry name" value="PyrdxlP-dep_Trfase_major"/>
</dbReference>
<evidence type="ECO:0000256" key="2">
    <source>
        <dbReference type="ARBA" id="ARBA00016004"/>
    </source>
</evidence>
<dbReference type="InterPro" id="IPR000524">
    <property type="entry name" value="Tscrpt_reg_HTH_GntR"/>
</dbReference>
<dbReference type="PANTHER" id="PTHR46577">
    <property type="entry name" value="HTH-TYPE TRANSCRIPTIONAL REGULATORY PROTEIN GABR"/>
    <property type="match status" value="1"/>
</dbReference>
<evidence type="ECO:0000256" key="5">
    <source>
        <dbReference type="ARBA" id="ARBA00023125"/>
    </source>
</evidence>
<keyword evidence="5" id="KW-0238">DNA-binding</keyword>
<protein>
    <recommendedName>
        <fullName evidence="2">8-amino-7-oxononanoate synthase</fullName>
    </recommendedName>
    <alternativeName>
        <fullName evidence="7">Alpha-oxoamine synthase</fullName>
    </alternativeName>
</protein>
<comment type="similarity">
    <text evidence="1">In the C-terminal section; belongs to the class-I pyridoxal-phosphate-dependent aminotransferase family.</text>
</comment>
<dbReference type="InterPro" id="IPR036390">
    <property type="entry name" value="WH_DNA-bd_sf"/>
</dbReference>
<dbReference type="SMART" id="SM00345">
    <property type="entry name" value="HTH_GNTR"/>
    <property type="match status" value="1"/>
</dbReference>
<dbReference type="InterPro" id="IPR051446">
    <property type="entry name" value="HTH_trans_reg/aminotransferase"/>
</dbReference>
<evidence type="ECO:0000256" key="1">
    <source>
        <dbReference type="ARBA" id="ARBA00005384"/>
    </source>
</evidence>
<sequence length="442" mass="46380">MADYRTISEGIAADIAQGRLAPGSQMPTQRQFAFERGIAVSTASRVYAELSRRGLITGEVGRGTFIRASATAAAGPPDAETGLINLEHVFSILPHQAADLCASLGALLEPARLRATFSPVRPGAKEPARASAAAFFARGGWSADPETVLFTGAGRQGIAAAISALAQPGDRIGVEAMTYPIVKGLAARLGVDLVPLAMDAEGVIPDAIERAHRETPLRALYLQPVLQSPLGQTMSADRRRAVASLLGKHDLVCIEDAVYGFLCDEEPLAALAPERVIVIDSLSKRLAPGLGLGFVAGPPHLTQRLAGAIRTGAWTASGLPLAVALHLMNDGTAIRIGKAKRADAAARQSAAREALSGLDVRGDPRAFHLWLSLPPHWTAERYAGAAARNGVAVSPASAFAIDPARPENGVRLALGSPPFERLETALQTLRRLALDEDDSVVE</sequence>
<dbReference type="InterPro" id="IPR036388">
    <property type="entry name" value="WH-like_DNA-bd_sf"/>
</dbReference>
<reference evidence="9" key="1">
    <citation type="submission" date="2019-12" db="EMBL/GenBank/DDBJ databases">
        <authorList>
            <person name="Cremers G."/>
        </authorList>
    </citation>
    <scope>NUCLEOTIDE SEQUENCE</scope>
    <source>
        <strain evidence="9">Mbul1</strain>
    </source>
</reference>
<dbReference type="AlphaFoldDB" id="A0A679J112"/>
<proteinExistence type="inferred from homology"/>
<dbReference type="SUPFAM" id="SSF46785">
    <property type="entry name" value="Winged helix' DNA-binding domain"/>
    <property type="match status" value="1"/>
</dbReference>
<evidence type="ECO:0000256" key="3">
    <source>
        <dbReference type="ARBA" id="ARBA00022898"/>
    </source>
</evidence>
<dbReference type="Gene3D" id="3.90.1150.10">
    <property type="entry name" value="Aspartate Aminotransferase, domain 1"/>
    <property type="match status" value="1"/>
</dbReference>
<dbReference type="Pfam" id="PF00392">
    <property type="entry name" value="GntR"/>
    <property type="match status" value="1"/>
</dbReference>
<evidence type="ECO:0000259" key="8">
    <source>
        <dbReference type="PROSITE" id="PS50949"/>
    </source>
</evidence>
<gene>
    <name evidence="9" type="primary">patA</name>
    <name evidence="9" type="ORF">MBUL_02858</name>
</gene>
<name>A0A679J112_9HYPH</name>